<name>A0A381SIN7_9ZZZZ</name>
<sequence>MKITKTLTKVVIAVLSVGSLFAQDAEVPFVSFNWSQADPDPATGSGELNATINGIEFSSLMPTPVMNQKSTTDQPIPADLGIVGFANTVDSVQPGTPNGFHLGWSGSIILTGSIDDADDPNTDTSTAGQINNYIFEVNLNYENGGTYSFQADVFDDPTGDHDVTGGTHRFAGWVGDDGAGHRHSANNNQNYGVGPDTHSIIENGDVGSNGIGDSVGITFSLRNGTGGTVFVSNVVFGGTLIVDDGNFMLNENSDDTDGDGLDDIVETNTGIYVSKTDTGTNPLMSDTDGDGLKDSDETNTGKFASWTDTGTDPSNADTDGDGLLDGVELDYDSNPFKPDSDDDGLPDVWEVKYELDPNDDGSTDPDSGPDGDPDEDGLKNKVELTINTNPWLADSDEDELEDSVETNTGIFVSDTDTGTDPSNADTDGDGLNDGAEFTAETNPFVADSDGDGLPDGAEVLSHNTDPLIADTDEDGYTDNEEVVGKSDPLDPEDIPVPKTIVSFSWIQSDPETGSGELTATINGIEFSGVMSVPTFEQKDFTDDPIPEGLGIVGFANTASSPNPGTPNGFHIGWADLDPVTLTGSIADNKDTNTETSIRSQLNHYEFQVTLVYHEDATYSYQADVFDDPTGGEAGVDVTGGKHRFAGWVGDIEGGHRHSGPNDQEYGEGPDTFAINAGGNLGGNGTGDSVGITFGLRDSASQTISPDGIGGTVFVSNVVFTGTLEQDITEETFSFTGTSEIPAEDLPTYITTASIVSFTWSQSDPDPSTGSGTLTATADGIEFSAPMPVPTMKQKDKTDAPIPAGKGIVGFANTVSGDKEGAPVGFHLGWSGIVTLEGSLEGKDYAYDVELIYEEGDTWAYKADVFDNPDGGVDVTGGRNRFAGWIGNDGAGHRHSGPKQDFVDGPDAFTIDKKGDLDGSGWGDNVGITLGLRNGTGGEVFVSNLVFAGTLQAGIPIEPPTISVVNNGDGTVTVTFEGTLQSAATVNGPWENVDGASPLTIPADQAAQFGRALK</sequence>
<feature type="compositionally biased region" description="Polar residues" evidence="5">
    <location>
        <begin position="409"/>
        <end position="425"/>
    </location>
</feature>
<keyword evidence="3" id="KW-0732">Signal</keyword>
<dbReference type="PANTHER" id="PTHR37467">
    <property type="entry name" value="EXPORTED CALCIUM-BINDING GLYCOPROTEIN-RELATED"/>
    <property type="match status" value="1"/>
</dbReference>
<keyword evidence="4" id="KW-0106">Calcium</keyword>
<feature type="region of interest" description="Disordered" evidence="5">
    <location>
        <begin position="273"/>
        <end position="379"/>
    </location>
</feature>
<accession>A0A381SIN7</accession>
<dbReference type="InterPro" id="IPR059100">
    <property type="entry name" value="TSP3_bac"/>
</dbReference>
<comment type="subcellular location">
    <subcellularLocation>
        <location evidence="1">Secreted</location>
    </subcellularLocation>
</comment>
<dbReference type="InterPro" id="IPR053180">
    <property type="entry name" value="Ca-binding_acidic-repeat"/>
</dbReference>
<dbReference type="PROSITE" id="PS00018">
    <property type="entry name" value="EF_HAND_1"/>
    <property type="match status" value="1"/>
</dbReference>
<feature type="compositionally biased region" description="Acidic residues" evidence="5">
    <location>
        <begin position="318"/>
        <end position="331"/>
    </location>
</feature>
<feature type="compositionally biased region" description="Polar residues" evidence="5">
    <location>
        <begin position="273"/>
        <end position="284"/>
    </location>
</feature>
<keyword evidence="2" id="KW-0964">Secreted</keyword>
<protein>
    <submittedName>
        <fullName evidence="6">Uncharacterized protein</fullName>
    </submittedName>
</protein>
<dbReference type="EMBL" id="UINC01003092">
    <property type="protein sequence ID" value="SVA03294.1"/>
    <property type="molecule type" value="Genomic_DNA"/>
</dbReference>
<dbReference type="AlphaFoldDB" id="A0A381SIN7"/>
<evidence type="ECO:0000256" key="2">
    <source>
        <dbReference type="ARBA" id="ARBA00022525"/>
    </source>
</evidence>
<evidence type="ECO:0000313" key="6">
    <source>
        <dbReference type="EMBL" id="SVA03294.1"/>
    </source>
</evidence>
<evidence type="ECO:0000256" key="3">
    <source>
        <dbReference type="ARBA" id="ARBA00022729"/>
    </source>
</evidence>
<dbReference type="PANTHER" id="PTHR37467:SF1">
    <property type="entry name" value="EXPORTED CALCIUM-BINDING GLYCOPROTEIN"/>
    <property type="match status" value="1"/>
</dbReference>
<organism evidence="6">
    <name type="scientific">marine metagenome</name>
    <dbReference type="NCBI Taxonomy" id="408172"/>
    <lineage>
        <taxon>unclassified sequences</taxon>
        <taxon>metagenomes</taxon>
        <taxon>ecological metagenomes</taxon>
    </lineage>
</organism>
<feature type="compositionally biased region" description="Polar residues" evidence="5">
    <location>
        <begin position="298"/>
        <end position="316"/>
    </location>
</feature>
<evidence type="ECO:0000256" key="5">
    <source>
        <dbReference type="SAM" id="MobiDB-lite"/>
    </source>
</evidence>
<dbReference type="Pfam" id="PF18884">
    <property type="entry name" value="TSP3_bac"/>
    <property type="match status" value="6"/>
</dbReference>
<feature type="compositionally biased region" description="Acidic residues" evidence="5">
    <location>
        <begin position="356"/>
        <end position="375"/>
    </location>
</feature>
<reference evidence="6" key="1">
    <citation type="submission" date="2018-05" db="EMBL/GenBank/DDBJ databases">
        <authorList>
            <person name="Lanie J.A."/>
            <person name="Ng W.-L."/>
            <person name="Kazmierczak K.M."/>
            <person name="Andrzejewski T.M."/>
            <person name="Davidsen T.M."/>
            <person name="Wayne K.J."/>
            <person name="Tettelin H."/>
            <person name="Glass J.I."/>
            <person name="Rusch D."/>
            <person name="Podicherti R."/>
            <person name="Tsui H.-C.T."/>
            <person name="Winkler M.E."/>
        </authorList>
    </citation>
    <scope>NUCLEOTIDE SEQUENCE</scope>
</reference>
<evidence type="ECO:0000256" key="1">
    <source>
        <dbReference type="ARBA" id="ARBA00004613"/>
    </source>
</evidence>
<feature type="compositionally biased region" description="Acidic residues" evidence="5">
    <location>
        <begin position="470"/>
        <end position="481"/>
    </location>
</feature>
<gene>
    <name evidence="6" type="ORF">METZ01_LOCUS56148</name>
</gene>
<proteinExistence type="predicted"/>
<dbReference type="InterPro" id="IPR018247">
    <property type="entry name" value="EF_Hand_1_Ca_BS"/>
</dbReference>
<feature type="region of interest" description="Disordered" evidence="5">
    <location>
        <begin position="409"/>
        <end position="496"/>
    </location>
</feature>
<evidence type="ECO:0000256" key="4">
    <source>
        <dbReference type="ARBA" id="ARBA00022837"/>
    </source>
</evidence>